<evidence type="ECO:0000313" key="2">
    <source>
        <dbReference type="EMBL" id="MEZ0475913.1"/>
    </source>
</evidence>
<protein>
    <submittedName>
        <fullName evidence="2">3-hydroxybutyrate oligomer hydrolase family protein</fullName>
    </submittedName>
</protein>
<dbReference type="SUPFAM" id="SSF53474">
    <property type="entry name" value="alpha/beta-Hydrolases"/>
    <property type="match status" value="1"/>
</dbReference>
<accession>A0ABV4HTI4</accession>
<dbReference type="PANTHER" id="PTHR22946:SF9">
    <property type="entry name" value="POLYKETIDE TRANSFERASE AF380"/>
    <property type="match status" value="1"/>
</dbReference>
<proteinExistence type="predicted"/>
<dbReference type="InterPro" id="IPR016582">
    <property type="entry name" value="OHBut_olig_hydro_put"/>
</dbReference>
<sequence>MARSYESVQVYQSTMPVPVAAAKVGGMSRNPANTVVLAAAVLLAACATGQQRASSEPAMFTDRHASTHRDSDDLLSAGLGLGGLRAMAAPAFADPERSTAAERRRRAIWSNWRGIADLVPGGGYGDVYGSVAAVPGREFHALATLPGARHPHRVLLQLPDDFDAGRRCVLVSASSGSRGIYGAIAVAGAWGLPKGCAVAYTDKGAGSDYFDLDAGLGIGADGAVVPRGQAMAFAPDAPASASGVAFKHAHSQDNPEADWGRHVRQAAEFALRTLDEALPQAAPFTFDNTRIIAVGISNGGGAVLRAAELDGDWLDAVVAGAPSVLSGGDGARALYDYTTEAALLMPCALAHLDDLPQSPFTAVNQPQRVPRCAALKQAGLVDGDDTAAQARSAWQRLRDVGWSEAAIRAGTLSVEFDLWRAVAVTYASAYGRYRAGEHPCGFGFSAQNADFTPRAATAAERGAWWSDASGIPPGAGVGIVDPRLAPPDPTLPGLQCLRALWDGNGADADRVREGVEAVRAGLPRAGLPVLVVHGRDDGLIPLAFSSAPYVAAARSAGRDVRFWQVRNAQHFDAFLGLPDYGVRYVPLLPYVYAALDRVAAHLDGEGALPADAVIEARPRKAGEPMAAGALAIP</sequence>
<dbReference type="Pfam" id="PF10605">
    <property type="entry name" value="3HBOH"/>
    <property type="match status" value="1"/>
</dbReference>
<keyword evidence="3" id="KW-1185">Reference proteome</keyword>
<name>A0ABV4HTI4_9GAMM</name>
<keyword evidence="1 2" id="KW-0378">Hydrolase</keyword>
<gene>
    <name evidence="2" type="ORF">AB6713_15025</name>
</gene>
<dbReference type="RefSeq" id="WP_370564721.1">
    <property type="nucleotide sequence ID" value="NZ_JBFWIB010000010.1"/>
</dbReference>
<comment type="caution">
    <text evidence="2">The sequence shown here is derived from an EMBL/GenBank/DDBJ whole genome shotgun (WGS) entry which is preliminary data.</text>
</comment>
<dbReference type="InterPro" id="IPR050261">
    <property type="entry name" value="FrsA_esterase"/>
</dbReference>
<evidence type="ECO:0000313" key="3">
    <source>
        <dbReference type="Proteomes" id="UP001566331"/>
    </source>
</evidence>
<organism evidence="2 3">
    <name type="scientific">Luteimonas salinilitoris</name>
    <dbReference type="NCBI Taxonomy" id="3237697"/>
    <lineage>
        <taxon>Bacteria</taxon>
        <taxon>Pseudomonadati</taxon>
        <taxon>Pseudomonadota</taxon>
        <taxon>Gammaproteobacteria</taxon>
        <taxon>Lysobacterales</taxon>
        <taxon>Lysobacteraceae</taxon>
        <taxon>Luteimonas</taxon>
    </lineage>
</organism>
<reference evidence="2 3" key="1">
    <citation type="submission" date="2024-07" db="EMBL/GenBank/DDBJ databases">
        <title>Luteimonas salilacus sp. nov., isolated from the shore soil of Salt Lake in Tibet of China.</title>
        <authorList>
            <person name="Zhang X."/>
            <person name="Li A."/>
        </authorList>
    </citation>
    <scope>NUCLEOTIDE SEQUENCE [LARGE SCALE GENOMIC DNA]</scope>
    <source>
        <strain evidence="2 3">B3-2-R+30</strain>
    </source>
</reference>
<dbReference type="Proteomes" id="UP001566331">
    <property type="component" value="Unassembled WGS sequence"/>
</dbReference>
<dbReference type="GO" id="GO:0016787">
    <property type="term" value="F:hydrolase activity"/>
    <property type="evidence" value="ECO:0007669"/>
    <property type="project" value="UniProtKB-KW"/>
</dbReference>
<dbReference type="EMBL" id="JBFWIC010000023">
    <property type="protein sequence ID" value="MEZ0475913.1"/>
    <property type="molecule type" value="Genomic_DNA"/>
</dbReference>
<evidence type="ECO:0000256" key="1">
    <source>
        <dbReference type="ARBA" id="ARBA00022801"/>
    </source>
</evidence>
<dbReference type="Gene3D" id="3.40.50.1820">
    <property type="entry name" value="alpha/beta hydrolase"/>
    <property type="match status" value="2"/>
</dbReference>
<dbReference type="PANTHER" id="PTHR22946">
    <property type="entry name" value="DIENELACTONE HYDROLASE DOMAIN-CONTAINING PROTEIN-RELATED"/>
    <property type="match status" value="1"/>
</dbReference>
<dbReference type="InterPro" id="IPR029058">
    <property type="entry name" value="AB_hydrolase_fold"/>
</dbReference>